<feature type="region of interest" description="Disordered" evidence="5">
    <location>
        <begin position="192"/>
        <end position="230"/>
    </location>
</feature>
<feature type="compositionally biased region" description="Basic and acidic residues" evidence="5">
    <location>
        <begin position="192"/>
        <end position="206"/>
    </location>
</feature>
<dbReference type="Pfam" id="PF04542">
    <property type="entry name" value="Sigma70_r2"/>
    <property type="match status" value="1"/>
</dbReference>
<dbReference type="InterPro" id="IPR013324">
    <property type="entry name" value="RNA_pol_sigma_r3/r4-like"/>
</dbReference>
<sequence>MRITETSVGLRTSHGVDCSLHARIRAGDPEAFREIFLSHAQMVYRHALRITGDWALAEDVVSLTFLEAWRLRGRLRDEGDSPRPWLMGIATNVLRNTVRARRRHERAMARLPARQTVPDFADELIGRIGDAEQLFAAQAGLARLRQCERDVFTLCVWSGLSYQEAAQALGVPTGTVRSRLARARARLRKLAQEELKNKQAEREKAEPGSGSGQVQGGRTEAARSSQERNR</sequence>
<feature type="domain" description="RNA polymerase sigma factor 70 region 4 type 2" evidence="7">
    <location>
        <begin position="139"/>
        <end position="187"/>
    </location>
</feature>
<evidence type="ECO:0000256" key="2">
    <source>
        <dbReference type="ARBA" id="ARBA00023015"/>
    </source>
</evidence>
<dbReference type="PANTHER" id="PTHR43133:SF25">
    <property type="entry name" value="RNA POLYMERASE SIGMA FACTOR RFAY-RELATED"/>
    <property type="match status" value="1"/>
</dbReference>
<dbReference type="RefSeq" id="WP_222969020.1">
    <property type="nucleotide sequence ID" value="NZ_JAINZZ010000078.1"/>
</dbReference>
<dbReference type="SUPFAM" id="SSF88946">
    <property type="entry name" value="Sigma2 domain of RNA polymerase sigma factors"/>
    <property type="match status" value="1"/>
</dbReference>
<dbReference type="InterPro" id="IPR013249">
    <property type="entry name" value="RNA_pol_sigma70_r4_t2"/>
</dbReference>
<dbReference type="InterPro" id="IPR013325">
    <property type="entry name" value="RNA_pol_sigma_r2"/>
</dbReference>
<dbReference type="SUPFAM" id="SSF88659">
    <property type="entry name" value="Sigma3 and sigma4 domains of RNA polymerase sigma factors"/>
    <property type="match status" value="1"/>
</dbReference>
<keyword evidence="9" id="KW-1185">Reference proteome</keyword>
<protein>
    <submittedName>
        <fullName evidence="8">RNA polymerase sigma factor</fullName>
    </submittedName>
</protein>
<evidence type="ECO:0000313" key="8">
    <source>
        <dbReference type="EMBL" id="MBY8882587.1"/>
    </source>
</evidence>
<comment type="caution">
    <text evidence="8">The sequence shown here is derived from an EMBL/GenBank/DDBJ whole genome shotgun (WGS) entry which is preliminary data.</text>
</comment>
<evidence type="ECO:0000313" key="9">
    <source>
        <dbReference type="Proteomes" id="UP000778578"/>
    </source>
</evidence>
<dbReference type="InterPro" id="IPR036388">
    <property type="entry name" value="WH-like_DNA-bd_sf"/>
</dbReference>
<dbReference type="InterPro" id="IPR007627">
    <property type="entry name" value="RNA_pol_sigma70_r2"/>
</dbReference>
<organism evidence="8 9">
    <name type="scientific">Actinacidiphila acidipaludis</name>
    <dbReference type="NCBI Taxonomy" id="2873382"/>
    <lineage>
        <taxon>Bacteria</taxon>
        <taxon>Bacillati</taxon>
        <taxon>Actinomycetota</taxon>
        <taxon>Actinomycetes</taxon>
        <taxon>Kitasatosporales</taxon>
        <taxon>Streptomycetaceae</taxon>
        <taxon>Actinacidiphila</taxon>
    </lineage>
</organism>
<keyword evidence="2" id="KW-0805">Transcription regulation</keyword>
<keyword evidence="4" id="KW-0804">Transcription</keyword>
<evidence type="ECO:0000256" key="4">
    <source>
        <dbReference type="ARBA" id="ARBA00023163"/>
    </source>
</evidence>
<name>A0ABS7QL17_9ACTN</name>
<dbReference type="EMBL" id="JAINZZ010000078">
    <property type="protein sequence ID" value="MBY8882587.1"/>
    <property type="molecule type" value="Genomic_DNA"/>
</dbReference>
<comment type="similarity">
    <text evidence="1">Belongs to the sigma-70 factor family. ECF subfamily.</text>
</comment>
<reference evidence="8 9" key="1">
    <citation type="submission" date="2021-08" db="EMBL/GenBank/DDBJ databases">
        <title>WGS of actinomycetes from Thailand.</title>
        <authorList>
            <person name="Thawai C."/>
        </authorList>
    </citation>
    <scope>NUCLEOTIDE SEQUENCE [LARGE SCALE GENOMIC DNA]</scope>
    <source>
        <strain evidence="8 9">PLK6-54</strain>
    </source>
</reference>
<evidence type="ECO:0000259" key="6">
    <source>
        <dbReference type="Pfam" id="PF04542"/>
    </source>
</evidence>
<keyword evidence="3" id="KW-0731">Sigma factor</keyword>
<dbReference type="InterPro" id="IPR039425">
    <property type="entry name" value="RNA_pol_sigma-70-like"/>
</dbReference>
<evidence type="ECO:0000256" key="5">
    <source>
        <dbReference type="SAM" id="MobiDB-lite"/>
    </source>
</evidence>
<dbReference type="Gene3D" id="1.10.1740.10">
    <property type="match status" value="1"/>
</dbReference>
<dbReference type="PANTHER" id="PTHR43133">
    <property type="entry name" value="RNA POLYMERASE ECF-TYPE SIGMA FACTO"/>
    <property type="match status" value="1"/>
</dbReference>
<proteinExistence type="inferred from homology"/>
<dbReference type="Gene3D" id="1.10.10.10">
    <property type="entry name" value="Winged helix-like DNA-binding domain superfamily/Winged helix DNA-binding domain"/>
    <property type="match status" value="1"/>
</dbReference>
<gene>
    <name evidence="8" type="ORF">K7862_33840</name>
</gene>
<evidence type="ECO:0000256" key="1">
    <source>
        <dbReference type="ARBA" id="ARBA00010641"/>
    </source>
</evidence>
<dbReference type="Proteomes" id="UP000778578">
    <property type="component" value="Unassembled WGS sequence"/>
</dbReference>
<dbReference type="NCBIfam" id="TIGR02937">
    <property type="entry name" value="sigma70-ECF"/>
    <property type="match status" value="1"/>
</dbReference>
<accession>A0ABS7QL17</accession>
<evidence type="ECO:0000256" key="3">
    <source>
        <dbReference type="ARBA" id="ARBA00023082"/>
    </source>
</evidence>
<dbReference type="InterPro" id="IPR014284">
    <property type="entry name" value="RNA_pol_sigma-70_dom"/>
</dbReference>
<dbReference type="Pfam" id="PF08281">
    <property type="entry name" value="Sigma70_r4_2"/>
    <property type="match status" value="1"/>
</dbReference>
<feature type="domain" description="RNA polymerase sigma-70 region 2" evidence="6">
    <location>
        <begin position="36"/>
        <end position="103"/>
    </location>
</feature>
<evidence type="ECO:0000259" key="7">
    <source>
        <dbReference type="Pfam" id="PF08281"/>
    </source>
</evidence>